<evidence type="ECO:0000313" key="2">
    <source>
        <dbReference type="EMBL" id="CAF5221668.1"/>
    </source>
</evidence>
<dbReference type="AlphaFoldDB" id="A0A8S3JT53"/>
<gene>
    <name evidence="2" type="ORF">SMN809_LOCUS82474</name>
</gene>
<evidence type="ECO:0000313" key="3">
    <source>
        <dbReference type="Proteomes" id="UP000676336"/>
    </source>
</evidence>
<evidence type="ECO:0000256" key="1">
    <source>
        <dbReference type="SAM" id="MobiDB-lite"/>
    </source>
</evidence>
<sequence>MPDNNNNENSVKIMNISKPQLSK</sequence>
<comment type="caution">
    <text evidence="2">The sequence shown here is derived from an EMBL/GenBank/DDBJ whole genome shotgun (WGS) entry which is preliminary data.</text>
</comment>
<proteinExistence type="predicted"/>
<feature type="non-terminal residue" evidence="2">
    <location>
        <position position="23"/>
    </location>
</feature>
<dbReference type="Proteomes" id="UP000676336">
    <property type="component" value="Unassembled WGS sequence"/>
</dbReference>
<name>A0A8S3JT53_9BILA</name>
<feature type="region of interest" description="Disordered" evidence="1">
    <location>
        <begin position="1"/>
        <end position="23"/>
    </location>
</feature>
<organism evidence="2 3">
    <name type="scientific">Rotaria magnacalcarata</name>
    <dbReference type="NCBI Taxonomy" id="392030"/>
    <lineage>
        <taxon>Eukaryota</taxon>
        <taxon>Metazoa</taxon>
        <taxon>Spiralia</taxon>
        <taxon>Gnathifera</taxon>
        <taxon>Rotifera</taxon>
        <taxon>Eurotatoria</taxon>
        <taxon>Bdelloidea</taxon>
        <taxon>Philodinida</taxon>
        <taxon>Philodinidae</taxon>
        <taxon>Rotaria</taxon>
    </lineage>
</organism>
<protein>
    <submittedName>
        <fullName evidence="2">Uncharacterized protein</fullName>
    </submittedName>
</protein>
<dbReference type="EMBL" id="CAJOBI010351794">
    <property type="protein sequence ID" value="CAF5221668.1"/>
    <property type="molecule type" value="Genomic_DNA"/>
</dbReference>
<accession>A0A8S3JT53</accession>
<reference evidence="2" key="1">
    <citation type="submission" date="2021-02" db="EMBL/GenBank/DDBJ databases">
        <authorList>
            <person name="Nowell W R."/>
        </authorList>
    </citation>
    <scope>NUCLEOTIDE SEQUENCE</scope>
</reference>